<reference evidence="3" key="1">
    <citation type="journal article" date="2014" name="Nat. Commun.">
        <title>The tobacco genome sequence and its comparison with those of tomato and potato.</title>
        <authorList>
            <person name="Sierro N."/>
            <person name="Battey J.N."/>
            <person name="Ouadi S."/>
            <person name="Bakaher N."/>
            <person name="Bovet L."/>
            <person name="Willig A."/>
            <person name="Goepfert S."/>
            <person name="Peitsch M.C."/>
            <person name="Ivanov N.V."/>
        </authorList>
    </citation>
    <scope>NUCLEOTIDE SEQUENCE [LARGE SCALE GENOMIC DNA]</scope>
</reference>
<feature type="domain" description="GRAM" evidence="2">
    <location>
        <begin position="234"/>
        <end position="312"/>
    </location>
</feature>
<dbReference type="OrthoDB" id="1736712at2759"/>
<reference evidence="4" key="2">
    <citation type="submission" date="2025-08" db="UniProtKB">
        <authorList>
            <consortium name="RefSeq"/>
        </authorList>
    </citation>
    <scope>IDENTIFICATION</scope>
    <source>
        <tissue evidence="4">Leaf</tissue>
    </source>
</reference>
<dbReference type="RefSeq" id="XP_016444364.1">
    <property type="nucleotide sequence ID" value="XM_016588878.2"/>
</dbReference>
<dbReference type="Pfam" id="PF02893">
    <property type="entry name" value="GRAM"/>
    <property type="match status" value="1"/>
</dbReference>
<dbReference type="GeneID" id="107769646"/>
<dbReference type="PaxDb" id="4097-A0A1S3XWW7"/>
<dbReference type="InterPro" id="IPR037848">
    <property type="entry name" value="GEM-like"/>
</dbReference>
<proteinExistence type="inferred from homology"/>
<evidence type="ECO:0000313" key="3">
    <source>
        <dbReference type="Proteomes" id="UP000790787"/>
    </source>
</evidence>
<dbReference type="Gene3D" id="2.30.29.30">
    <property type="entry name" value="Pleckstrin-homology domain (PH domain)/Phosphotyrosine-binding domain (PTB)"/>
    <property type="match status" value="1"/>
</dbReference>
<dbReference type="Proteomes" id="UP000790787">
    <property type="component" value="Chromosome 16"/>
</dbReference>
<dbReference type="AlphaFoldDB" id="A0A1S3XWW7"/>
<accession>A0A1S3XWW7</accession>
<dbReference type="InterPro" id="IPR004182">
    <property type="entry name" value="GRAM"/>
</dbReference>
<comment type="similarity">
    <text evidence="1">Belongs to the GEM family.</text>
</comment>
<keyword evidence="3" id="KW-1185">Reference proteome</keyword>
<dbReference type="STRING" id="4097.A0A1S3XWW7"/>
<evidence type="ECO:0000313" key="4">
    <source>
        <dbReference type="RefSeq" id="XP_016444364.1"/>
    </source>
</evidence>
<name>A0A1S3XWW7_TOBAC</name>
<dbReference type="InterPro" id="IPR011993">
    <property type="entry name" value="PH-like_dom_sf"/>
</dbReference>
<dbReference type="RefSeq" id="XP_016444364.1">
    <property type="nucleotide sequence ID" value="XM_016588878.1"/>
</dbReference>
<sequence length="360" mass="41399">MDTKQRENKEKKGEVEHALHLDFEYFKLQFTKRLWKTLKLLKISANIPSSRQPFLLGTKENSKKAHALSFMVVDDPKVTHATISKKIHQLLLKPLQEMFLNHQPKLKYFSLTITIHNTAIFHCRIRITMKNLLSGDVVDIPMNSAVCSFERQPKRLLSLSSCQDHIVPFVTSKILSKLKQRKSVIGKMSKLGERMDYLAQGIREHVSLSPKLTETVKGKLSLGAKILQVGGLERIFKQKFSVRNDEKLLKVSQCYLSTTAGPMAGLLFISTDKIAFCSERSIKLLSPTGKLLRIRYKVSIPISKTKKAKESENMEKRSQKYIQVVTEDDFEFWFMGFLNHQKTLRYLQQAISSSSNKLRR</sequence>
<dbReference type="KEGG" id="nta:107769646"/>
<evidence type="ECO:0000259" key="2">
    <source>
        <dbReference type="SMART" id="SM00568"/>
    </source>
</evidence>
<dbReference type="SMART" id="SM00568">
    <property type="entry name" value="GRAM"/>
    <property type="match status" value="1"/>
</dbReference>
<evidence type="ECO:0000256" key="1">
    <source>
        <dbReference type="ARBA" id="ARBA00009414"/>
    </source>
</evidence>
<dbReference type="PANTHER" id="PTHR31969">
    <property type="entry name" value="GEM-LIKE PROTEIN 2"/>
    <property type="match status" value="1"/>
</dbReference>
<gene>
    <name evidence="4" type="primary">LOC107769646</name>
</gene>
<protein>
    <submittedName>
        <fullName evidence="4">GEM-like protein 6</fullName>
    </submittedName>
</protein>
<organism evidence="3 4">
    <name type="scientific">Nicotiana tabacum</name>
    <name type="common">Common tobacco</name>
    <dbReference type="NCBI Taxonomy" id="4097"/>
    <lineage>
        <taxon>Eukaryota</taxon>
        <taxon>Viridiplantae</taxon>
        <taxon>Streptophyta</taxon>
        <taxon>Embryophyta</taxon>
        <taxon>Tracheophyta</taxon>
        <taxon>Spermatophyta</taxon>
        <taxon>Magnoliopsida</taxon>
        <taxon>eudicotyledons</taxon>
        <taxon>Gunneridae</taxon>
        <taxon>Pentapetalae</taxon>
        <taxon>asterids</taxon>
        <taxon>lamiids</taxon>
        <taxon>Solanales</taxon>
        <taxon>Solanaceae</taxon>
        <taxon>Nicotianoideae</taxon>
        <taxon>Nicotianeae</taxon>
        <taxon>Nicotiana</taxon>
    </lineage>
</organism>